<sequence length="205" mass="20442">MKKFKKPASLILALCLVFALAVSACADNNITASGGSGTTPVSLSSTTDGSSGGDPAGTAMNVTVPTSLPMTMSQDGDVLTADNCRITNNSYGAVRVASVSISAAEGWNLTAFGDKASLAGEKVDSNKLGFALSIGGGAQVATASDEATQSLITAPIEGCYMTGAGDSSRNSVGIDYDAIVTPLSSAVTAATVASVVFVIEWDTVA</sequence>
<reference evidence="3" key="2">
    <citation type="journal article" date="2021" name="PeerJ">
        <title>Extensive microbial diversity within the chicken gut microbiome revealed by metagenomics and culture.</title>
        <authorList>
            <person name="Gilroy R."/>
            <person name="Ravi A."/>
            <person name="Getino M."/>
            <person name="Pursley I."/>
            <person name="Horton D.L."/>
            <person name="Alikhan N.F."/>
            <person name="Baker D."/>
            <person name="Gharbi K."/>
            <person name="Hall N."/>
            <person name="Watson M."/>
            <person name="Adriaenssens E.M."/>
            <person name="Foster-Nyarko E."/>
            <person name="Jarju S."/>
            <person name="Secka A."/>
            <person name="Antonio M."/>
            <person name="Oren A."/>
            <person name="Chaudhuri R.R."/>
            <person name="La Ragione R."/>
            <person name="Hildebrand F."/>
            <person name="Pallen M.J."/>
        </authorList>
    </citation>
    <scope>NUCLEOTIDE SEQUENCE</scope>
    <source>
        <strain evidence="3">ChiHecec3B27-6122</strain>
    </source>
</reference>
<evidence type="ECO:0000256" key="2">
    <source>
        <dbReference type="SAM" id="SignalP"/>
    </source>
</evidence>
<feature type="region of interest" description="Disordered" evidence="1">
    <location>
        <begin position="35"/>
        <end position="59"/>
    </location>
</feature>
<gene>
    <name evidence="3" type="ORF">IAD42_03225</name>
</gene>
<comment type="caution">
    <text evidence="3">The sequence shown here is derived from an EMBL/GenBank/DDBJ whole genome shotgun (WGS) entry which is preliminary data.</text>
</comment>
<evidence type="ECO:0000313" key="4">
    <source>
        <dbReference type="Proteomes" id="UP000886876"/>
    </source>
</evidence>
<feature type="signal peptide" evidence="2">
    <location>
        <begin position="1"/>
        <end position="26"/>
    </location>
</feature>
<evidence type="ECO:0000313" key="3">
    <source>
        <dbReference type="EMBL" id="HIS96969.1"/>
    </source>
</evidence>
<dbReference type="EMBL" id="DVJS01000073">
    <property type="protein sequence ID" value="HIS96969.1"/>
    <property type="molecule type" value="Genomic_DNA"/>
</dbReference>
<accession>A0A9D1K844</accession>
<dbReference type="PROSITE" id="PS51257">
    <property type="entry name" value="PROKAR_LIPOPROTEIN"/>
    <property type="match status" value="1"/>
</dbReference>
<reference evidence="3" key="1">
    <citation type="submission" date="2020-10" db="EMBL/GenBank/DDBJ databases">
        <authorList>
            <person name="Gilroy R."/>
        </authorList>
    </citation>
    <scope>NUCLEOTIDE SEQUENCE</scope>
    <source>
        <strain evidence="3">ChiHecec3B27-6122</strain>
    </source>
</reference>
<dbReference type="AlphaFoldDB" id="A0A9D1K844"/>
<name>A0A9D1K844_9FIRM</name>
<dbReference type="Proteomes" id="UP000886876">
    <property type="component" value="Unassembled WGS sequence"/>
</dbReference>
<protein>
    <submittedName>
        <fullName evidence="3">Uncharacterized protein</fullName>
    </submittedName>
</protein>
<proteinExistence type="predicted"/>
<organism evidence="3 4">
    <name type="scientific">Candidatus Scatomorpha pullistercoris</name>
    <dbReference type="NCBI Taxonomy" id="2840929"/>
    <lineage>
        <taxon>Bacteria</taxon>
        <taxon>Bacillati</taxon>
        <taxon>Bacillota</taxon>
        <taxon>Clostridia</taxon>
        <taxon>Eubacteriales</taxon>
        <taxon>Candidatus Scatomorpha</taxon>
    </lineage>
</organism>
<feature type="chain" id="PRO_5039689084" evidence="2">
    <location>
        <begin position="27"/>
        <end position="205"/>
    </location>
</feature>
<evidence type="ECO:0000256" key="1">
    <source>
        <dbReference type="SAM" id="MobiDB-lite"/>
    </source>
</evidence>
<keyword evidence="2" id="KW-0732">Signal</keyword>